<accession>A0A8J5SJS4</accession>
<evidence type="ECO:0000313" key="2">
    <source>
        <dbReference type="Proteomes" id="UP000729402"/>
    </source>
</evidence>
<dbReference type="Proteomes" id="UP000729402">
    <property type="component" value="Unassembled WGS sequence"/>
</dbReference>
<organism evidence="1 2">
    <name type="scientific">Zizania palustris</name>
    <name type="common">Northern wild rice</name>
    <dbReference type="NCBI Taxonomy" id="103762"/>
    <lineage>
        <taxon>Eukaryota</taxon>
        <taxon>Viridiplantae</taxon>
        <taxon>Streptophyta</taxon>
        <taxon>Embryophyta</taxon>
        <taxon>Tracheophyta</taxon>
        <taxon>Spermatophyta</taxon>
        <taxon>Magnoliopsida</taxon>
        <taxon>Liliopsida</taxon>
        <taxon>Poales</taxon>
        <taxon>Poaceae</taxon>
        <taxon>BOP clade</taxon>
        <taxon>Oryzoideae</taxon>
        <taxon>Oryzeae</taxon>
        <taxon>Zizaniinae</taxon>
        <taxon>Zizania</taxon>
    </lineage>
</organism>
<reference evidence="1" key="2">
    <citation type="submission" date="2021-02" db="EMBL/GenBank/DDBJ databases">
        <authorList>
            <person name="Kimball J.A."/>
            <person name="Haas M.W."/>
            <person name="Macchietto M."/>
            <person name="Kono T."/>
            <person name="Duquette J."/>
            <person name="Shao M."/>
        </authorList>
    </citation>
    <scope>NUCLEOTIDE SEQUENCE</scope>
    <source>
        <tissue evidence="1">Fresh leaf tissue</tissue>
    </source>
</reference>
<dbReference type="AlphaFoldDB" id="A0A8J5SJS4"/>
<comment type="caution">
    <text evidence="1">The sequence shown here is derived from an EMBL/GenBank/DDBJ whole genome shotgun (WGS) entry which is preliminary data.</text>
</comment>
<protein>
    <submittedName>
        <fullName evidence="1">Uncharacterized protein</fullName>
    </submittedName>
</protein>
<keyword evidence="2" id="KW-1185">Reference proteome</keyword>
<reference evidence="1" key="1">
    <citation type="journal article" date="2021" name="bioRxiv">
        <title>Whole Genome Assembly and Annotation of Northern Wild Rice, Zizania palustris L., Supports a Whole Genome Duplication in the Zizania Genus.</title>
        <authorList>
            <person name="Haas M."/>
            <person name="Kono T."/>
            <person name="Macchietto M."/>
            <person name="Millas R."/>
            <person name="McGilp L."/>
            <person name="Shao M."/>
            <person name="Duquette J."/>
            <person name="Hirsch C.N."/>
            <person name="Kimball J."/>
        </authorList>
    </citation>
    <scope>NUCLEOTIDE SEQUENCE</scope>
    <source>
        <tissue evidence="1">Fresh leaf tissue</tissue>
    </source>
</reference>
<dbReference type="EMBL" id="JAAALK010000285">
    <property type="protein sequence ID" value="KAG8064883.1"/>
    <property type="molecule type" value="Genomic_DNA"/>
</dbReference>
<proteinExistence type="predicted"/>
<gene>
    <name evidence="1" type="ORF">GUJ93_ZPchr0004g39527</name>
</gene>
<name>A0A8J5SJS4_ZIZPA</name>
<sequence>MAVRSSWVNDNGGVPVVSGMNEDEAKVKEVMTLTIVWTTTTMKGTDDGDQLLDVKQGRWSNMCVTVSFGVESGLFWKWGLVMGVAQFIREYGGGNRDRERGGRCWNFLELVVPPVVGGKEGGFSAGDNDLIGGSLLSTMDGARTVELRD</sequence>
<evidence type="ECO:0000313" key="1">
    <source>
        <dbReference type="EMBL" id="KAG8064883.1"/>
    </source>
</evidence>